<dbReference type="Proteomes" id="UP000824998">
    <property type="component" value="Unassembled WGS sequence"/>
</dbReference>
<keyword evidence="1" id="KW-0677">Repeat</keyword>
<organism evidence="3 4">
    <name type="scientific">Amylocarpus encephaloides</name>
    <dbReference type="NCBI Taxonomy" id="45428"/>
    <lineage>
        <taxon>Eukaryota</taxon>
        <taxon>Fungi</taxon>
        <taxon>Dikarya</taxon>
        <taxon>Ascomycota</taxon>
        <taxon>Pezizomycotina</taxon>
        <taxon>Leotiomycetes</taxon>
        <taxon>Helotiales</taxon>
        <taxon>Helotiales incertae sedis</taxon>
        <taxon>Amylocarpus</taxon>
    </lineage>
</organism>
<keyword evidence="4" id="KW-1185">Reference proteome</keyword>
<comment type="caution">
    <text evidence="3">The sequence shown here is derived from an EMBL/GenBank/DDBJ whole genome shotgun (WGS) entry which is preliminary data.</text>
</comment>
<feature type="non-terminal residue" evidence="3">
    <location>
        <position position="1"/>
    </location>
</feature>
<name>A0A9P7YCE6_9HELO</name>
<protein>
    <recommendedName>
        <fullName evidence="2">Nephrocystin 3-like N-terminal domain-containing protein</fullName>
    </recommendedName>
</protein>
<gene>
    <name evidence="3" type="ORF">BJ875DRAFT_341900</name>
</gene>
<evidence type="ECO:0000259" key="2">
    <source>
        <dbReference type="Pfam" id="PF24883"/>
    </source>
</evidence>
<sequence length="449" mass="51777">SMKVHFAKAKIKELERGLIKIRDAICTRLLVLLSEQQAELSAGLYDLAQLTGGMIVDNQRALEKGVKKLSLAIEAKRWTSGDDDAFLCFATDLKKFIKETQNSKRTTRILKSLHFKQLKERQSEVREAHKNTFEWIFDVTSGINFALWLEGENGIYWIAGKPGSGKSTLMKFLLNDKRTIRLLQRWSGQRELVLGNHFFWSAGTTLQKSQTGLFRTLLFQIFLQCPKIAAEVCPGRWSSDSHSWIEAWDWEELLCAFKNIACLENLPTKICLFIDGLDEYDGDHVQLIEVLRDMAKSPNIKICASSRPWWDFIDAFGGQQWKLKVQDLTVGGILLYVKDNLEQNPHFQRLRQRDGFAATELVEEIQSKSYGVFLWVYLVVRSLSRGLRNFDKIADLRRRVYELPGELEDYFKLMLDSIEKIYQQTTARIFKVMIAARGTLPVVAFQFLD</sequence>
<accession>A0A9P7YCE6</accession>
<dbReference type="Gene3D" id="3.40.50.300">
    <property type="entry name" value="P-loop containing nucleotide triphosphate hydrolases"/>
    <property type="match status" value="1"/>
</dbReference>
<proteinExistence type="predicted"/>
<evidence type="ECO:0000313" key="4">
    <source>
        <dbReference type="Proteomes" id="UP000824998"/>
    </source>
</evidence>
<dbReference type="InterPro" id="IPR027417">
    <property type="entry name" value="P-loop_NTPase"/>
</dbReference>
<dbReference type="PANTHER" id="PTHR10039">
    <property type="entry name" value="AMELOGENIN"/>
    <property type="match status" value="1"/>
</dbReference>
<dbReference type="EMBL" id="MU251610">
    <property type="protein sequence ID" value="KAG9231323.1"/>
    <property type="molecule type" value="Genomic_DNA"/>
</dbReference>
<dbReference type="OrthoDB" id="443402at2759"/>
<dbReference type="AlphaFoldDB" id="A0A9P7YCE6"/>
<dbReference type="PANTHER" id="PTHR10039:SF5">
    <property type="entry name" value="NACHT DOMAIN-CONTAINING PROTEIN"/>
    <property type="match status" value="1"/>
</dbReference>
<dbReference type="InterPro" id="IPR056884">
    <property type="entry name" value="NPHP3-like_N"/>
</dbReference>
<feature type="non-terminal residue" evidence="3">
    <location>
        <position position="449"/>
    </location>
</feature>
<evidence type="ECO:0000313" key="3">
    <source>
        <dbReference type="EMBL" id="KAG9231323.1"/>
    </source>
</evidence>
<dbReference type="Pfam" id="PF24883">
    <property type="entry name" value="NPHP3_N"/>
    <property type="match status" value="1"/>
</dbReference>
<evidence type="ECO:0000256" key="1">
    <source>
        <dbReference type="ARBA" id="ARBA00022737"/>
    </source>
</evidence>
<reference evidence="3" key="1">
    <citation type="journal article" date="2021" name="IMA Fungus">
        <title>Genomic characterization of three marine fungi, including Emericellopsis atlantica sp. nov. with signatures of a generalist lifestyle and marine biomass degradation.</title>
        <authorList>
            <person name="Hagestad O.C."/>
            <person name="Hou L."/>
            <person name="Andersen J.H."/>
            <person name="Hansen E.H."/>
            <person name="Altermark B."/>
            <person name="Li C."/>
            <person name="Kuhnert E."/>
            <person name="Cox R.J."/>
            <person name="Crous P.W."/>
            <person name="Spatafora J.W."/>
            <person name="Lail K."/>
            <person name="Amirebrahimi M."/>
            <person name="Lipzen A."/>
            <person name="Pangilinan J."/>
            <person name="Andreopoulos W."/>
            <person name="Hayes R.D."/>
            <person name="Ng V."/>
            <person name="Grigoriev I.V."/>
            <person name="Jackson S.A."/>
            <person name="Sutton T.D.S."/>
            <person name="Dobson A.D.W."/>
            <person name="Rama T."/>
        </authorList>
    </citation>
    <scope>NUCLEOTIDE SEQUENCE</scope>
    <source>
        <strain evidence="3">TRa018bII</strain>
    </source>
</reference>
<feature type="domain" description="Nephrocystin 3-like N-terminal" evidence="2">
    <location>
        <begin position="132"/>
        <end position="307"/>
    </location>
</feature>
<dbReference type="SUPFAM" id="SSF52540">
    <property type="entry name" value="P-loop containing nucleoside triphosphate hydrolases"/>
    <property type="match status" value="1"/>
</dbReference>